<evidence type="ECO:0000313" key="2">
    <source>
        <dbReference type="EMBL" id="AGQ19685.1"/>
    </source>
</evidence>
<accession>S5DRW0</accession>
<dbReference type="PANTHER" id="PTHR43031">
    <property type="entry name" value="FAD-DEPENDENT OXIDOREDUCTASE"/>
    <property type="match status" value="1"/>
</dbReference>
<dbReference type="SUPFAM" id="SSF52821">
    <property type="entry name" value="Rhodanese/Cell cycle control phosphatase"/>
    <property type="match status" value="1"/>
</dbReference>
<dbReference type="PROSITE" id="PS50206">
    <property type="entry name" value="RHODANESE_3"/>
    <property type="match status" value="1"/>
</dbReference>
<dbReference type="GO" id="GO:0016740">
    <property type="term" value="F:transferase activity"/>
    <property type="evidence" value="ECO:0007669"/>
    <property type="project" value="UniProtKB-KW"/>
</dbReference>
<evidence type="ECO:0000259" key="1">
    <source>
        <dbReference type="PROSITE" id="PS50206"/>
    </source>
</evidence>
<organism evidence="2">
    <name type="scientific">Candidatus Actinomarina minuta</name>
    <dbReference type="NCBI Taxonomy" id="1389454"/>
    <lineage>
        <taxon>Bacteria</taxon>
        <taxon>Bacillati</taxon>
        <taxon>Actinomycetota</taxon>
        <taxon>Actinomycetes</taxon>
        <taxon>Candidatus Actinomarinidae</taxon>
        <taxon>Candidatus Actinomarinales</taxon>
        <taxon>Candidatus Actinomarineae</taxon>
        <taxon>Candidatus Actinomarinaceae</taxon>
        <taxon>Candidatus Actinomarina</taxon>
    </lineage>
</organism>
<dbReference type="PANTHER" id="PTHR43031:SF17">
    <property type="entry name" value="SULFURTRANSFERASE YTWF-RELATED"/>
    <property type="match status" value="1"/>
</dbReference>
<name>S5DRW0_9ACTN</name>
<dbReference type="AlphaFoldDB" id="S5DRW0"/>
<dbReference type="SMART" id="SM00450">
    <property type="entry name" value="RHOD"/>
    <property type="match status" value="1"/>
</dbReference>
<dbReference type="CDD" id="cd00158">
    <property type="entry name" value="RHOD"/>
    <property type="match status" value="1"/>
</dbReference>
<dbReference type="InterPro" id="IPR001763">
    <property type="entry name" value="Rhodanese-like_dom"/>
</dbReference>
<dbReference type="InterPro" id="IPR036873">
    <property type="entry name" value="Rhodanese-like_dom_sf"/>
</dbReference>
<protein>
    <submittedName>
        <fullName evidence="2">Rhodanese-related sulfurtransferase</fullName>
    </submittedName>
</protein>
<dbReference type="EMBL" id="KC811140">
    <property type="protein sequence ID" value="AGQ19685.1"/>
    <property type="molecule type" value="Genomic_DNA"/>
</dbReference>
<sequence>MESDIDKEEINSEIEPEDLQQKLDDGWKLVDVREDDEWMYGHHSEAQHIKMGDITDKLNLFEKNEKYVIVCRSGQRSGKVSEFLRTKDIISYNLLGGMKKLSNFSTEIISSNGNPGTII</sequence>
<feature type="domain" description="Rhodanese" evidence="1">
    <location>
        <begin position="23"/>
        <end position="110"/>
    </location>
</feature>
<proteinExistence type="predicted"/>
<keyword evidence="2" id="KW-0808">Transferase</keyword>
<dbReference type="Gene3D" id="3.40.250.10">
    <property type="entry name" value="Rhodanese-like domain"/>
    <property type="match status" value="1"/>
</dbReference>
<reference evidence="2" key="1">
    <citation type="journal article" date="2013" name="Sci. Rep.">
        <title>Metagenomics uncovers a new group of low GC and ultra-small marine Actinobacteria.</title>
        <authorList>
            <person name="Ghai R."/>
            <person name="Mizuno C.M."/>
            <person name="Picazo A."/>
            <person name="Camacho A."/>
            <person name="Rodriguez-Valera F."/>
        </authorList>
    </citation>
    <scope>NUCLEOTIDE SEQUENCE</scope>
</reference>
<dbReference type="InterPro" id="IPR050229">
    <property type="entry name" value="GlpE_sulfurtransferase"/>
</dbReference>
<dbReference type="Pfam" id="PF00581">
    <property type="entry name" value="Rhodanese"/>
    <property type="match status" value="1"/>
</dbReference>